<name>A0A177F341_9EURO</name>
<keyword evidence="2" id="KW-1185">Reference proteome</keyword>
<sequence>MSLSPYSVQHDFEVQEYNKRRAAWKQSEKVRKQQEKLLRDQAKQDRKAALKQLAMAEKGILHRSPVMVIAHLLRTTDTAKPRKPFGWLSRKSRSKTDAFVAEDKLDVDSDSDEITLHEALGV</sequence>
<evidence type="ECO:0000313" key="1">
    <source>
        <dbReference type="EMBL" id="OAG37900.1"/>
    </source>
</evidence>
<proteinExistence type="predicted"/>
<dbReference type="Proteomes" id="UP000077002">
    <property type="component" value="Unassembled WGS sequence"/>
</dbReference>
<accession>A0A177F341</accession>
<evidence type="ECO:0000313" key="2">
    <source>
        <dbReference type="Proteomes" id="UP000077002"/>
    </source>
</evidence>
<dbReference type="AlphaFoldDB" id="A0A177F341"/>
<comment type="caution">
    <text evidence="1">The sequence shown here is derived from an EMBL/GenBank/DDBJ whole genome shotgun (WGS) entry which is preliminary data.</text>
</comment>
<reference evidence="1 2" key="1">
    <citation type="submission" date="2016-03" db="EMBL/GenBank/DDBJ databases">
        <title>Draft genome sequence of the Fonsecaea monophora CBS 269.37.</title>
        <authorList>
            <person name="Bombassaro A."/>
            <person name="Vinicius W.A."/>
            <person name="De Hoog S."/>
            <person name="Sun J."/>
            <person name="Souza E.M."/>
            <person name="Raittz R.T."/>
            <person name="Costa F."/>
            <person name="Leao A.C."/>
            <person name="Tadra-Sfeir M.Z."/>
            <person name="Baura V."/>
            <person name="Balsanelli E."/>
            <person name="Pedrosa F.O."/>
            <person name="Moreno L.F."/>
            <person name="Steffens M.B."/>
            <person name="Xi L."/>
            <person name="Bocca A.L."/>
            <person name="Felipe M.S."/>
            <person name="Teixeira M."/>
            <person name="Telles Filho F.Q."/>
            <person name="Azevedo C.M."/>
            <person name="Gomes R."/>
            <person name="Vicente V.A."/>
        </authorList>
    </citation>
    <scope>NUCLEOTIDE SEQUENCE [LARGE SCALE GENOMIC DNA]</scope>
    <source>
        <strain evidence="1 2">CBS 269.37</strain>
    </source>
</reference>
<dbReference type="OrthoDB" id="4161193at2759"/>
<dbReference type="RefSeq" id="XP_022509852.1">
    <property type="nucleotide sequence ID" value="XM_022657825.1"/>
</dbReference>
<gene>
    <name evidence="1" type="ORF">AYO21_07872</name>
</gene>
<dbReference type="EMBL" id="LVKK01000064">
    <property type="protein sequence ID" value="OAG37900.1"/>
    <property type="molecule type" value="Genomic_DNA"/>
</dbReference>
<dbReference type="GeneID" id="34603025"/>
<protein>
    <submittedName>
        <fullName evidence="1">Uncharacterized protein</fullName>
    </submittedName>
</protein>
<organism evidence="1 2">
    <name type="scientific">Fonsecaea monophora</name>
    <dbReference type="NCBI Taxonomy" id="254056"/>
    <lineage>
        <taxon>Eukaryota</taxon>
        <taxon>Fungi</taxon>
        <taxon>Dikarya</taxon>
        <taxon>Ascomycota</taxon>
        <taxon>Pezizomycotina</taxon>
        <taxon>Eurotiomycetes</taxon>
        <taxon>Chaetothyriomycetidae</taxon>
        <taxon>Chaetothyriales</taxon>
        <taxon>Herpotrichiellaceae</taxon>
        <taxon>Fonsecaea</taxon>
    </lineage>
</organism>